<evidence type="ECO:0000313" key="2">
    <source>
        <dbReference type="Proteomes" id="UP000014065"/>
    </source>
</evidence>
<organism evidence="1 2">
    <name type="scientific">Candidatus Nitrosarchaeum limnium BG20</name>
    <dbReference type="NCBI Taxonomy" id="859192"/>
    <lineage>
        <taxon>Archaea</taxon>
        <taxon>Nitrososphaerota</taxon>
        <taxon>Nitrososphaeria</taxon>
        <taxon>Nitrosopumilales</taxon>
        <taxon>Nitrosopumilaceae</taxon>
        <taxon>Nitrosarchaeum</taxon>
    </lineage>
</organism>
<sequence length="60" mass="6480">MNKKIIIGIIIVIVISIGAVSLAQINQNDETVNADVEELKRPPQSFTVGLSESIGFKETP</sequence>
<dbReference type="RefSeq" id="WP_238527506.1">
    <property type="nucleotide sequence ID" value="NZ_AHJG01000139.1"/>
</dbReference>
<reference evidence="1 2" key="1">
    <citation type="journal article" date="2012" name="J. Bacteriol.">
        <title>Genome Sequence of "Candidatus Nitrosoarchaeum limnia" BG20, a Low-Salinity Ammonia-Oxidizing Archaeon from the San Francisco Bay Estuary.</title>
        <authorList>
            <person name="Mosier A.C."/>
            <person name="Allen E.E."/>
            <person name="Kim M."/>
            <person name="Ferriera S."/>
            <person name="Francis C.A."/>
        </authorList>
    </citation>
    <scope>NUCLEOTIDE SEQUENCE [LARGE SCALE GENOMIC DNA]</scope>
    <source>
        <strain evidence="1 2">BG20</strain>
    </source>
</reference>
<evidence type="ECO:0000313" key="1">
    <source>
        <dbReference type="EMBL" id="EPA05807.1"/>
    </source>
</evidence>
<dbReference type="AlphaFoldDB" id="S2EMQ6"/>
<keyword evidence="2" id="KW-1185">Reference proteome</keyword>
<name>S2EMQ6_9ARCH</name>
<protein>
    <submittedName>
        <fullName evidence="1">Uncharacterized protein</fullName>
    </submittedName>
</protein>
<dbReference type="EMBL" id="AHJG01000139">
    <property type="protein sequence ID" value="EPA05807.1"/>
    <property type="molecule type" value="Genomic_DNA"/>
</dbReference>
<proteinExistence type="predicted"/>
<gene>
    <name evidence="1" type="ORF">BG20_I1959</name>
</gene>
<accession>S2EMQ6</accession>
<dbReference type="Proteomes" id="UP000014065">
    <property type="component" value="Unassembled WGS sequence"/>
</dbReference>
<comment type="caution">
    <text evidence="1">The sequence shown here is derived from an EMBL/GenBank/DDBJ whole genome shotgun (WGS) entry which is preliminary data.</text>
</comment>